<dbReference type="PIRSF" id="PIRSF031890">
    <property type="entry name" value="UCP031890_transporter_Tim44"/>
    <property type="match status" value="1"/>
</dbReference>
<feature type="domain" description="Tim44-like" evidence="6">
    <location>
        <begin position="80"/>
        <end position="226"/>
    </location>
</feature>
<dbReference type="InterPro" id="IPR039544">
    <property type="entry name" value="Tim44-like"/>
</dbReference>
<dbReference type="GO" id="GO:0016020">
    <property type="term" value="C:membrane"/>
    <property type="evidence" value="ECO:0007669"/>
    <property type="project" value="UniProtKB-SubCell"/>
</dbReference>
<dbReference type="GO" id="GO:0030150">
    <property type="term" value="P:protein import into mitochondrial matrix"/>
    <property type="evidence" value="ECO:0007669"/>
    <property type="project" value="TreeGrafter"/>
</dbReference>
<dbReference type="RefSeq" id="WP_211332303.1">
    <property type="nucleotide sequence ID" value="NZ_REFR01000015.1"/>
</dbReference>
<dbReference type="EMBL" id="REFR01000015">
    <property type="protein sequence ID" value="RMB01802.1"/>
    <property type="molecule type" value="Genomic_DNA"/>
</dbReference>
<accession>A0A3M0BXP0</accession>
<evidence type="ECO:0000256" key="4">
    <source>
        <dbReference type="ARBA" id="ARBA00023136"/>
    </source>
</evidence>
<dbReference type="InParanoid" id="A0A3M0BXP0"/>
<keyword evidence="8" id="KW-1185">Reference proteome</keyword>
<evidence type="ECO:0000313" key="7">
    <source>
        <dbReference type="EMBL" id="RMB01802.1"/>
    </source>
</evidence>
<sequence>MEIFDIILLAMIAGFIFLRLRAELGNRTGNEPLPPAAGRGAPGGHTGDGAVDSYGRPVDMRDEVSASDDTVVDLEEDPALRRAYADIRRADPDFDLARFIEGARSAYPMILEAFWQGDKDTLRTFLSDDVYGQFAGAVEAREERGETLENKILDVSDAQITAARMAGDTAELTVRFTAELVAVTRNSDGDIVDGTLSDAVTVHDKWTFARDTASRDPNWILVATRAG</sequence>
<dbReference type="InterPro" id="IPR007379">
    <property type="entry name" value="Tim44-like_dom"/>
</dbReference>
<keyword evidence="4" id="KW-0472">Membrane</keyword>
<reference evidence="7 8" key="1">
    <citation type="submission" date="2018-10" db="EMBL/GenBank/DDBJ databases">
        <title>Genomic Encyclopedia of Archaeal and Bacterial Type Strains, Phase II (KMG-II): from individual species to whole genera.</title>
        <authorList>
            <person name="Goeker M."/>
        </authorList>
    </citation>
    <scope>NUCLEOTIDE SEQUENCE [LARGE SCALE GENOMIC DNA]</scope>
    <source>
        <strain evidence="7 8">DSM 25217</strain>
    </source>
</reference>
<comment type="subcellular location">
    <subcellularLocation>
        <location evidence="1">Membrane</location>
    </subcellularLocation>
</comment>
<proteinExistence type="inferred from homology"/>
<name>A0A3M0BXP0_9PROT</name>
<evidence type="ECO:0000256" key="3">
    <source>
        <dbReference type="ARBA" id="ARBA00022946"/>
    </source>
</evidence>
<evidence type="ECO:0000313" key="8">
    <source>
        <dbReference type="Proteomes" id="UP000271227"/>
    </source>
</evidence>
<keyword evidence="3" id="KW-0809">Transit peptide</keyword>
<dbReference type="PANTHER" id="PTHR10721">
    <property type="entry name" value="MITOCHONDRIAL IMPORT INNER MEMBRANE TRANSLOCASE SUBUNIT TIM44"/>
    <property type="match status" value="1"/>
</dbReference>
<organism evidence="7 8">
    <name type="scientific">Eilatimonas milleporae</name>
    <dbReference type="NCBI Taxonomy" id="911205"/>
    <lineage>
        <taxon>Bacteria</taxon>
        <taxon>Pseudomonadati</taxon>
        <taxon>Pseudomonadota</taxon>
        <taxon>Alphaproteobacteria</taxon>
        <taxon>Kordiimonadales</taxon>
        <taxon>Kordiimonadaceae</taxon>
        <taxon>Eilatimonas</taxon>
    </lineage>
</organism>
<dbReference type="NCBIfam" id="NF033779">
    <property type="entry name" value="Tim44_TimA_adap"/>
    <property type="match status" value="1"/>
</dbReference>
<comment type="similarity">
    <text evidence="2">Belongs to the Tim44 family.</text>
</comment>
<dbReference type="InterPro" id="IPR016985">
    <property type="entry name" value="UCP031890_Tim44-rel"/>
</dbReference>
<dbReference type="InterPro" id="IPR032710">
    <property type="entry name" value="NTF2-like_dom_sf"/>
</dbReference>
<evidence type="ECO:0000259" key="6">
    <source>
        <dbReference type="SMART" id="SM00978"/>
    </source>
</evidence>
<dbReference type="SMART" id="SM00978">
    <property type="entry name" value="Tim44"/>
    <property type="match status" value="1"/>
</dbReference>
<dbReference type="SUPFAM" id="SSF54427">
    <property type="entry name" value="NTF2-like"/>
    <property type="match status" value="1"/>
</dbReference>
<dbReference type="PANTHER" id="PTHR10721:SF1">
    <property type="entry name" value="MITOCHONDRIAL IMPORT INNER MEMBRANE TRANSLOCASE SUBUNIT TIM44"/>
    <property type="match status" value="1"/>
</dbReference>
<dbReference type="Gene3D" id="3.10.450.240">
    <property type="match status" value="1"/>
</dbReference>
<dbReference type="Pfam" id="PF04280">
    <property type="entry name" value="Tim44"/>
    <property type="match status" value="1"/>
</dbReference>
<evidence type="ECO:0000256" key="2">
    <source>
        <dbReference type="ARBA" id="ARBA00009597"/>
    </source>
</evidence>
<dbReference type="Proteomes" id="UP000271227">
    <property type="component" value="Unassembled WGS sequence"/>
</dbReference>
<dbReference type="GO" id="GO:0051087">
    <property type="term" value="F:protein-folding chaperone binding"/>
    <property type="evidence" value="ECO:0007669"/>
    <property type="project" value="TreeGrafter"/>
</dbReference>
<gene>
    <name evidence="7" type="ORF">BXY39_3309</name>
</gene>
<comment type="caution">
    <text evidence="7">The sequence shown here is derived from an EMBL/GenBank/DDBJ whole genome shotgun (WGS) entry which is preliminary data.</text>
</comment>
<dbReference type="AlphaFoldDB" id="A0A3M0BXP0"/>
<protein>
    <submittedName>
        <fullName evidence="7">Putative lipid-binding transport protein (Tim44 family)</fullName>
    </submittedName>
</protein>
<evidence type="ECO:0000256" key="1">
    <source>
        <dbReference type="ARBA" id="ARBA00004370"/>
    </source>
</evidence>
<evidence type="ECO:0000256" key="5">
    <source>
        <dbReference type="SAM" id="MobiDB-lite"/>
    </source>
</evidence>
<feature type="region of interest" description="Disordered" evidence="5">
    <location>
        <begin position="31"/>
        <end position="56"/>
    </location>
</feature>